<protein>
    <submittedName>
        <fullName evidence="4">GNAT family N-acetyltransferase</fullName>
        <ecNumber evidence="4">2.3.1.-</ecNumber>
    </submittedName>
</protein>
<comment type="caution">
    <text evidence="4">The sequence shown here is derived from an EMBL/GenBank/DDBJ whole genome shotgun (WGS) entry which is preliminary data.</text>
</comment>
<evidence type="ECO:0000256" key="1">
    <source>
        <dbReference type="ARBA" id="ARBA00022679"/>
    </source>
</evidence>
<dbReference type="GeneID" id="81209476"/>
<dbReference type="InterPro" id="IPR050680">
    <property type="entry name" value="YpeA/RimI_acetyltransf"/>
</dbReference>
<proteinExistence type="predicted"/>
<dbReference type="Pfam" id="PF13673">
    <property type="entry name" value="Acetyltransf_10"/>
    <property type="match status" value="1"/>
</dbReference>
<evidence type="ECO:0000256" key="2">
    <source>
        <dbReference type="ARBA" id="ARBA00023315"/>
    </source>
</evidence>
<gene>
    <name evidence="4" type="ORF">ACFQFD_10490</name>
</gene>
<organism evidence="4 5">
    <name type="scientific">Halobaculum halobium</name>
    <dbReference type="NCBI Taxonomy" id="3032281"/>
    <lineage>
        <taxon>Archaea</taxon>
        <taxon>Methanobacteriati</taxon>
        <taxon>Methanobacteriota</taxon>
        <taxon>Stenosarchaea group</taxon>
        <taxon>Halobacteria</taxon>
        <taxon>Halobacteriales</taxon>
        <taxon>Haloferacaceae</taxon>
        <taxon>Halobaculum</taxon>
    </lineage>
</organism>
<dbReference type="RefSeq" id="WP_284063191.1">
    <property type="nucleotide sequence ID" value="NZ_CP126158.1"/>
</dbReference>
<dbReference type="InterPro" id="IPR000182">
    <property type="entry name" value="GNAT_dom"/>
</dbReference>
<dbReference type="Gene3D" id="3.40.630.30">
    <property type="match status" value="1"/>
</dbReference>
<dbReference type="InterPro" id="IPR016181">
    <property type="entry name" value="Acyl_CoA_acyltransferase"/>
</dbReference>
<keyword evidence="5" id="KW-1185">Reference proteome</keyword>
<name>A0ABD5TGU3_9EURY</name>
<dbReference type="CDD" id="cd04301">
    <property type="entry name" value="NAT_SF"/>
    <property type="match status" value="1"/>
</dbReference>
<keyword evidence="2 4" id="KW-0012">Acyltransferase</keyword>
<dbReference type="Proteomes" id="UP001596443">
    <property type="component" value="Unassembled WGS sequence"/>
</dbReference>
<evidence type="ECO:0000313" key="5">
    <source>
        <dbReference type="Proteomes" id="UP001596443"/>
    </source>
</evidence>
<reference evidence="4 5" key="1">
    <citation type="journal article" date="2019" name="Int. J. Syst. Evol. Microbiol.">
        <title>The Global Catalogue of Microorganisms (GCM) 10K type strain sequencing project: providing services to taxonomists for standard genome sequencing and annotation.</title>
        <authorList>
            <consortium name="The Broad Institute Genomics Platform"/>
            <consortium name="The Broad Institute Genome Sequencing Center for Infectious Disease"/>
            <person name="Wu L."/>
            <person name="Ma J."/>
        </authorList>
    </citation>
    <scope>NUCLEOTIDE SEQUENCE [LARGE SCALE GENOMIC DNA]</scope>
    <source>
        <strain evidence="4 5">SYNS20</strain>
    </source>
</reference>
<sequence length="169" mass="19221">MRTSNTRNKTTDKIATATTEEEIDEVQGLFNSNRISNELHSFTHRDNLERAVDQTERQLFYISEGDIVVSAVMVWCESRILDEGEAQIRLLATHPDFRRQGLATRLVVESIKFASQHGKRSMKVEAAANDSASAYWRSIGFAPDSSRTTDNGRKMLMMKRPIPETLQED</sequence>
<dbReference type="SUPFAM" id="SSF55729">
    <property type="entry name" value="Acyl-CoA N-acyltransferases (Nat)"/>
    <property type="match status" value="1"/>
</dbReference>
<accession>A0ABD5TGU3</accession>
<evidence type="ECO:0000259" key="3">
    <source>
        <dbReference type="PROSITE" id="PS51186"/>
    </source>
</evidence>
<dbReference type="PANTHER" id="PTHR43420">
    <property type="entry name" value="ACETYLTRANSFERASE"/>
    <property type="match status" value="1"/>
</dbReference>
<dbReference type="EMBL" id="JBHSWX010000012">
    <property type="protein sequence ID" value="MFC6786402.1"/>
    <property type="molecule type" value="Genomic_DNA"/>
</dbReference>
<feature type="domain" description="N-acetyltransferase" evidence="3">
    <location>
        <begin position="12"/>
        <end position="163"/>
    </location>
</feature>
<dbReference type="GO" id="GO:0016746">
    <property type="term" value="F:acyltransferase activity"/>
    <property type="evidence" value="ECO:0007669"/>
    <property type="project" value="UniProtKB-KW"/>
</dbReference>
<dbReference type="EC" id="2.3.1.-" evidence="4"/>
<evidence type="ECO:0000313" key="4">
    <source>
        <dbReference type="EMBL" id="MFC6786402.1"/>
    </source>
</evidence>
<dbReference type="PROSITE" id="PS51186">
    <property type="entry name" value="GNAT"/>
    <property type="match status" value="1"/>
</dbReference>
<keyword evidence="1 4" id="KW-0808">Transferase</keyword>
<dbReference type="AlphaFoldDB" id="A0ABD5TGU3"/>